<name>A0AAX3J424_9GAMM</name>
<dbReference type="Proteomes" id="UP000433737">
    <property type="component" value="Unassembled WGS sequence"/>
</dbReference>
<sequence length="75" mass="8015">MKPHRKNWPMVTFTVQMAIITTTTMITVMTTITVRAVAVLAVAAAATKTDYPYQGHLRVALSFGGHPRTGIAGSG</sequence>
<reference evidence="1 2" key="1">
    <citation type="submission" date="2019-10" db="EMBL/GenBank/DDBJ databases">
        <authorList>
            <person name="Karimi E."/>
        </authorList>
    </citation>
    <scope>NUCLEOTIDE SEQUENCE [LARGE SCALE GENOMIC DNA]</scope>
    <source>
        <strain evidence="1">Pantoea sp. 111</strain>
    </source>
</reference>
<dbReference type="EMBL" id="CABWMH010000005">
    <property type="protein sequence ID" value="VXB21469.1"/>
    <property type="molecule type" value="Genomic_DNA"/>
</dbReference>
<accession>A0AAX3J424</accession>
<organism evidence="1 2">
    <name type="scientific">Pantoea brenneri</name>
    <dbReference type="NCBI Taxonomy" id="472694"/>
    <lineage>
        <taxon>Bacteria</taxon>
        <taxon>Pseudomonadati</taxon>
        <taxon>Pseudomonadota</taxon>
        <taxon>Gammaproteobacteria</taxon>
        <taxon>Enterobacterales</taxon>
        <taxon>Erwiniaceae</taxon>
        <taxon>Pantoea</taxon>
    </lineage>
</organism>
<evidence type="ECO:0000313" key="2">
    <source>
        <dbReference type="Proteomes" id="UP000433737"/>
    </source>
</evidence>
<protein>
    <recommendedName>
        <fullName evidence="3">Secreted protein</fullName>
    </recommendedName>
</protein>
<proteinExistence type="predicted"/>
<gene>
    <name evidence="1" type="ORF">PANT111_130065</name>
</gene>
<comment type="caution">
    <text evidence="1">The sequence shown here is derived from an EMBL/GenBank/DDBJ whole genome shotgun (WGS) entry which is preliminary data.</text>
</comment>
<evidence type="ECO:0008006" key="3">
    <source>
        <dbReference type="Google" id="ProtNLM"/>
    </source>
</evidence>
<dbReference type="AlphaFoldDB" id="A0AAX3J424"/>
<evidence type="ECO:0000313" key="1">
    <source>
        <dbReference type="EMBL" id="VXB21469.1"/>
    </source>
</evidence>